<dbReference type="Pfam" id="PF11776">
    <property type="entry name" value="RcnB"/>
    <property type="match status" value="1"/>
</dbReference>
<dbReference type="EMBL" id="WSUT01000005">
    <property type="protein sequence ID" value="MWC44397.1"/>
    <property type="molecule type" value="Genomic_DNA"/>
</dbReference>
<dbReference type="RefSeq" id="WP_149681575.1">
    <property type="nucleotide sequence ID" value="NZ_FNBI01000002.1"/>
</dbReference>
<dbReference type="InterPro" id="IPR024572">
    <property type="entry name" value="RcnB"/>
</dbReference>
<reference evidence="4 5" key="1">
    <citation type="submission" date="2016-10" db="EMBL/GenBank/DDBJ databases">
        <authorList>
            <person name="Varghese N."/>
            <person name="Submissions S."/>
        </authorList>
    </citation>
    <scope>NUCLEOTIDE SEQUENCE [LARGE SCALE GENOMIC DNA]</scope>
    <source>
        <strain evidence="4 5">S7-754</strain>
    </source>
</reference>
<gene>
    <name evidence="3" type="ORF">GQR91_12140</name>
    <name evidence="4" type="ORF">SAMN05216557_102102</name>
</gene>
<dbReference type="Gene3D" id="3.10.450.160">
    <property type="entry name" value="inner membrane protein cigr"/>
    <property type="match status" value="1"/>
</dbReference>
<dbReference type="Proteomes" id="UP000323502">
    <property type="component" value="Unassembled WGS sequence"/>
</dbReference>
<evidence type="ECO:0000256" key="2">
    <source>
        <dbReference type="SAM" id="SignalP"/>
    </source>
</evidence>
<name>A0A1G7I409_9SPHN</name>
<dbReference type="AlphaFoldDB" id="A0A1G7I409"/>
<evidence type="ECO:0000313" key="4">
    <source>
        <dbReference type="EMBL" id="SDF07206.1"/>
    </source>
</evidence>
<keyword evidence="2" id="KW-0732">Signal</keyword>
<evidence type="ECO:0000313" key="3">
    <source>
        <dbReference type="EMBL" id="MWC44397.1"/>
    </source>
</evidence>
<feature type="chain" id="PRO_5036019108" evidence="2">
    <location>
        <begin position="23"/>
        <end position="241"/>
    </location>
</feature>
<evidence type="ECO:0000256" key="1">
    <source>
        <dbReference type="SAM" id="MobiDB-lite"/>
    </source>
</evidence>
<sequence length="241" mass="29165">MTNRWIAALLAAGALIPGAAQAQQEMQNRGTDRGWQRRGDGGERVGVVPRPENRPLYNRREDFPENRPQVTRPDRPEARHTLDWENRDRPDRDRGDRERHRRDRQRNWDRERGWDRSDADWRDFGGDQWRSAERRDWGSRWNRGWREDGRYDWSHWRSANRNLYRLPRYYSPYGGAGYRRFGPGAALDPIFFGQNYWLSDPFVYRLPPTYAPYRWVRYYNDALLVDIRQGLVVDMVYDIFW</sequence>
<feature type="signal peptide" evidence="2">
    <location>
        <begin position="1"/>
        <end position="22"/>
    </location>
</feature>
<evidence type="ECO:0000313" key="6">
    <source>
        <dbReference type="Proteomes" id="UP000436801"/>
    </source>
</evidence>
<feature type="compositionally biased region" description="Basic and acidic residues" evidence="1">
    <location>
        <begin position="72"/>
        <end position="98"/>
    </location>
</feature>
<dbReference type="EMBL" id="FNBI01000002">
    <property type="protein sequence ID" value="SDF07206.1"/>
    <property type="molecule type" value="Genomic_DNA"/>
</dbReference>
<evidence type="ECO:0000313" key="5">
    <source>
        <dbReference type="Proteomes" id="UP000323502"/>
    </source>
</evidence>
<dbReference type="Proteomes" id="UP000436801">
    <property type="component" value="Unassembled WGS sequence"/>
</dbReference>
<feature type="region of interest" description="Disordered" evidence="1">
    <location>
        <begin position="22"/>
        <end position="109"/>
    </location>
</feature>
<protein>
    <submittedName>
        <fullName evidence="4">Regulator RcnB of Ni and Co efflux</fullName>
    </submittedName>
</protein>
<dbReference type="OrthoDB" id="7205329at2"/>
<organism evidence="4 5">
    <name type="scientific">Sphingomonas carotinifaciens</name>
    <dbReference type="NCBI Taxonomy" id="1166323"/>
    <lineage>
        <taxon>Bacteria</taxon>
        <taxon>Pseudomonadati</taxon>
        <taxon>Pseudomonadota</taxon>
        <taxon>Alphaproteobacteria</taxon>
        <taxon>Sphingomonadales</taxon>
        <taxon>Sphingomonadaceae</taxon>
        <taxon>Sphingomonas</taxon>
    </lineage>
</organism>
<proteinExistence type="predicted"/>
<keyword evidence="5" id="KW-1185">Reference proteome</keyword>
<feature type="compositionally biased region" description="Basic and acidic residues" evidence="1">
    <location>
        <begin position="30"/>
        <end position="43"/>
    </location>
</feature>
<accession>A0A1G7I409</accession>
<reference evidence="3 6" key="2">
    <citation type="submission" date="2019-12" db="EMBL/GenBank/DDBJ databases">
        <authorList>
            <person name="Zheng J."/>
        </authorList>
    </citation>
    <scope>NUCLEOTIDE SEQUENCE [LARGE SCALE GENOMIC DNA]</scope>
    <source>
        <strain evidence="3 6">DSM 27347</strain>
    </source>
</reference>